<evidence type="ECO:0000259" key="2">
    <source>
        <dbReference type="Pfam" id="PF04993"/>
    </source>
</evidence>
<dbReference type="Pfam" id="PF04993">
    <property type="entry name" value="TfoX_N"/>
    <property type="match status" value="1"/>
</dbReference>
<feature type="domain" description="TfoX N-terminal" evidence="2">
    <location>
        <begin position="13"/>
        <end position="97"/>
    </location>
</feature>
<accession>A0A7X2IJN2</accession>
<dbReference type="Gene3D" id="3.30.1460.30">
    <property type="entry name" value="YgaC/TfoX-N like chaperone"/>
    <property type="match status" value="1"/>
</dbReference>
<evidence type="ECO:0000256" key="1">
    <source>
        <dbReference type="SAM" id="MobiDB-lite"/>
    </source>
</evidence>
<dbReference type="RefSeq" id="WP_154371398.1">
    <property type="nucleotide sequence ID" value="NZ_WKJJ01000002.1"/>
</dbReference>
<dbReference type="SUPFAM" id="SSF159894">
    <property type="entry name" value="YgaC/TfoX-N like"/>
    <property type="match status" value="1"/>
</dbReference>
<dbReference type="AlphaFoldDB" id="A0A7X2IJN2"/>
<dbReference type="EMBL" id="WKJJ01000002">
    <property type="protein sequence ID" value="MRV70933.1"/>
    <property type="molecule type" value="Genomic_DNA"/>
</dbReference>
<keyword evidence="4" id="KW-1185">Reference proteome</keyword>
<dbReference type="Proteomes" id="UP000446768">
    <property type="component" value="Unassembled WGS sequence"/>
</dbReference>
<protein>
    <submittedName>
        <fullName evidence="3">Competence protein TfoX</fullName>
    </submittedName>
</protein>
<dbReference type="InterPro" id="IPR007076">
    <property type="entry name" value="TfoX_N"/>
</dbReference>
<sequence length="117" mass="12875">MGSQQGTVDFLVDQFAAAGLVAARKMFGEYAIYCDGKMFALVCDDRLFVKPIPASKQYMGEPEQAPPYPQAKPWYVVPEEKWDEREWLCGLARVTAAALPPPAPKKPRKKSGQVAAG</sequence>
<name>A0A7X2IJN2_9BURK</name>
<reference evidence="3 4" key="1">
    <citation type="submission" date="2019-11" db="EMBL/GenBank/DDBJ databases">
        <title>Novel species isolated from a subtropical stream in China.</title>
        <authorList>
            <person name="Lu H."/>
        </authorList>
    </citation>
    <scope>NUCLEOTIDE SEQUENCE [LARGE SCALE GENOMIC DNA]</scope>
    <source>
        <strain evidence="3 4">FT92W</strain>
    </source>
</reference>
<organism evidence="3 4">
    <name type="scientific">Pseudoduganella rivuli</name>
    <dbReference type="NCBI Taxonomy" id="2666085"/>
    <lineage>
        <taxon>Bacteria</taxon>
        <taxon>Pseudomonadati</taxon>
        <taxon>Pseudomonadota</taxon>
        <taxon>Betaproteobacteria</taxon>
        <taxon>Burkholderiales</taxon>
        <taxon>Oxalobacteraceae</taxon>
        <taxon>Telluria group</taxon>
        <taxon>Pseudoduganella</taxon>
    </lineage>
</organism>
<evidence type="ECO:0000313" key="4">
    <source>
        <dbReference type="Proteomes" id="UP000446768"/>
    </source>
</evidence>
<gene>
    <name evidence="3" type="ORF">GJ700_04265</name>
</gene>
<proteinExistence type="predicted"/>
<feature type="region of interest" description="Disordered" evidence="1">
    <location>
        <begin position="98"/>
        <end position="117"/>
    </location>
</feature>
<evidence type="ECO:0000313" key="3">
    <source>
        <dbReference type="EMBL" id="MRV70933.1"/>
    </source>
</evidence>
<comment type="caution">
    <text evidence="3">The sequence shown here is derived from an EMBL/GenBank/DDBJ whole genome shotgun (WGS) entry which is preliminary data.</text>
</comment>